<feature type="transmembrane region" description="Helical" evidence="6">
    <location>
        <begin position="308"/>
        <end position="324"/>
    </location>
</feature>
<keyword evidence="3 6" id="KW-0812">Transmembrane</keyword>
<accession>A0A0N7LNZ5</accession>
<dbReference type="EC" id="2.3.2.3" evidence="8"/>
<dbReference type="Pfam" id="PF09924">
    <property type="entry name" value="LPG_synthase_C"/>
    <property type="match status" value="1"/>
</dbReference>
<dbReference type="NCBIfam" id="NF033480">
    <property type="entry name" value="bifunc_MprF"/>
    <property type="match status" value="1"/>
</dbReference>
<organism evidence="8 9">
    <name type="scientific">Ruegeria atlantica</name>
    <dbReference type="NCBI Taxonomy" id="81569"/>
    <lineage>
        <taxon>Bacteria</taxon>
        <taxon>Pseudomonadati</taxon>
        <taxon>Pseudomonadota</taxon>
        <taxon>Alphaproteobacteria</taxon>
        <taxon>Rhodobacterales</taxon>
        <taxon>Roseobacteraceae</taxon>
        <taxon>Ruegeria</taxon>
    </lineage>
</organism>
<keyword evidence="8" id="KW-0012">Acyltransferase</keyword>
<feature type="transmembrane region" description="Helical" evidence="6">
    <location>
        <begin position="142"/>
        <end position="165"/>
    </location>
</feature>
<dbReference type="SUPFAM" id="SSF55729">
    <property type="entry name" value="Acyl-CoA N-acyltransferases (Nat)"/>
    <property type="match status" value="1"/>
</dbReference>
<keyword evidence="9" id="KW-1185">Reference proteome</keyword>
<dbReference type="PANTHER" id="PTHR34697:SF2">
    <property type="entry name" value="PHOSPHATIDYLGLYCEROL LYSYLTRANSFERASE"/>
    <property type="match status" value="1"/>
</dbReference>
<dbReference type="InterPro" id="IPR016181">
    <property type="entry name" value="Acyl_CoA_acyltransferase"/>
</dbReference>
<keyword evidence="5 6" id="KW-0472">Membrane</keyword>
<evidence type="ECO:0000259" key="7">
    <source>
        <dbReference type="Pfam" id="PF09924"/>
    </source>
</evidence>
<dbReference type="GO" id="GO:0055091">
    <property type="term" value="P:phospholipid homeostasis"/>
    <property type="evidence" value="ECO:0007669"/>
    <property type="project" value="TreeGrafter"/>
</dbReference>
<name>A0A0N7LNZ5_9RHOB</name>
<dbReference type="InterPro" id="IPR024320">
    <property type="entry name" value="LPG_synthase_C"/>
</dbReference>
<keyword evidence="4 6" id="KW-1133">Transmembrane helix</keyword>
<evidence type="ECO:0000256" key="1">
    <source>
        <dbReference type="ARBA" id="ARBA00004651"/>
    </source>
</evidence>
<gene>
    <name evidence="8" type="primary">mprF</name>
    <name evidence="8" type="ORF">RUM4293_02692</name>
</gene>
<dbReference type="GO" id="GO:0005886">
    <property type="term" value="C:plasma membrane"/>
    <property type="evidence" value="ECO:0007669"/>
    <property type="project" value="UniProtKB-SubCell"/>
</dbReference>
<feature type="transmembrane region" description="Helical" evidence="6">
    <location>
        <begin position="470"/>
        <end position="491"/>
    </location>
</feature>
<dbReference type="AlphaFoldDB" id="A0A0N7LNZ5"/>
<keyword evidence="2" id="KW-1003">Cell membrane</keyword>
<feature type="transmembrane region" description="Helical" evidence="6">
    <location>
        <begin position="344"/>
        <end position="367"/>
    </location>
</feature>
<feature type="transmembrane region" description="Helical" evidence="6">
    <location>
        <begin position="67"/>
        <end position="88"/>
    </location>
</feature>
<feature type="domain" description="Phosphatidylglycerol lysyltransferase C-terminal" evidence="7">
    <location>
        <begin position="553"/>
        <end position="842"/>
    </location>
</feature>
<feature type="transmembrane region" description="Helical" evidence="6">
    <location>
        <begin position="100"/>
        <end position="122"/>
    </location>
</feature>
<feature type="transmembrane region" description="Helical" evidence="6">
    <location>
        <begin position="379"/>
        <end position="401"/>
    </location>
</feature>
<evidence type="ECO:0000313" key="9">
    <source>
        <dbReference type="Proteomes" id="UP000050786"/>
    </source>
</evidence>
<dbReference type="Proteomes" id="UP000050786">
    <property type="component" value="Unassembled WGS sequence"/>
</dbReference>
<dbReference type="PANTHER" id="PTHR34697">
    <property type="entry name" value="PHOSPHATIDYLGLYCEROL LYSYLTRANSFERASE"/>
    <property type="match status" value="1"/>
</dbReference>
<dbReference type="EMBL" id="CYPS01000043">
    <property type="protein sequence ID" value="CUH43796.1"/>
    <property type="molecule type" value="Genomic_DNA"/>
</dbReference>
<protein>
    <submittedName>
        <fullName evidence="8">Phosphatidylglycerol lysyltransferase</fullName>
        <ecNumber evidence="8">2.3.2.3</ecNumber>
    </submittedName>
</protein>
<dbReference type="RefSeq" id="WP_058273815.1">
    <property type="nucleotide sequence ID" value="NZ_CYPS01000043.1"/>
</dbReference>
<keyword evidence="8" id="KW-0808">Transferase</keyword>
<evidence type="ECO:0000256" key="6">
    <source>
        <dbReference type="SAM" id="Phobius"/>
    </source>
</evidence>
<feature type="transmembrane region" description="Helical" evidence="6">
    <location>
        <begin position="27"/>
        <end position="47"/>
    </location>
</feature>
<feature type="transmembrane region" description="Helical" evidence="6">
    <location>
        <begin position="413"/>
        <end position="433"/>
    </location>
</feature>
<reference evidence="9" key="1">
    <citation type="submission" date="2015-09" db="EMBL/GenBank/DDBJ databases">
        <authorList>
            <person name="Rodrigo-Torres L."/>
            <person name="Arahal D.R."/>
        </authorList>
    </citation>
    <scope>NUCLEOTIDE SEQUENCE [LARGE SCALE GENOMIC DNA]</scope>
    <source>
        <strain evidence="9">CECT 4293</strain>
    </source>
</reference>
<evidence type="ECO:0000313" key="8">
    <source>
        <dbReference type="EMBL" id="CUH43796.1"/>
    </source>
</evidence>
<comment type="subcellular location">
    <subcellularLocation>
        <location evidence="1">Cell membrane</location>
        <topology evidence="1">Multi-pass membrane protein</topology>
    </subcellularLocation>
</comment>
<evidence type="ECO:0000256" key="4">
    <source>
        <dbReference type="ARBA" id="ARBA00022989"/>
    </source>
</evidence>
<sequence length="869" mass="94390">MATHENVEELWAVRLAERVSGFLEKPLVRIAIPILVTLIALTVLHELSSHVKWADVKTDVANTSWKLMFFALCWTAVSFLSLSLYDVFAVQSVADGEVPLPVAGMAGACGYAVSNCLGFSYITGTAIRYRIYASLGLDLGRVAGVIATSWIAFWSGFILLLGGLLTFHPDGVSKVLPISDTVETVMGLCLLVGFATLFIWLSKGGRRLATGGLGFNLPGGKLPGLLTLAAVGDLFGASMTLYVLMPDDLGVGFPFFFTVYIGAIAVGILSHAPGGIGAFEATLIAGLGASGRSDVIAALLLYRLVYTFLPFAIATLSIAVASALTNRHHISGAATWVYRVIRPIVPMVAAGVAAVAGVILLVSGALPAGSEKLSALRDFLPLSFVEASHLAGSAVGVLLILVSRGLFRKLYRAWIVAMLLMVAGFVASLTKGLDTHEAISMLGTIALLATFRGAFYRVSGASIFRLNIPWLVSVVTLLLVVFWVGLFSYSHVEYQNALWWEFAWNGDASRFLRSSLVVAVILGVVAVNSLFGREVPEPVRTEIPEVVERLVMESEDTESQISLTGDKQFLISPDDDAFLAYADTGNALITKGEPVGDETAGKQLIWQLREMADREGKLCAFYSVSTKYLPTFLDLGLSILKIGEVARVPLKDFSLDGKSRKRFRQAKNRAEREGYVFEIIPKGKVGPVLPELREISDDWLEHKAGEEKGFALGGFDDEYLSYFDFAVLKKADTGKIVAFANLFQGGNKSELSLDLMRYEPDGSNFIMDALFAEMMTWGAEQGFHWFSLGAAPFSGIENRQLASFWNRVGGFVYEHGEQFYHFEGLRSFKQKFDPEWSPNYLASPGGLAAPRILYEVNILISGGLRGLTK</sequence>
<evidence type="ECO:0000256" key="5">
    <source>
        <dbReference type="ARBA" id="ARBA00023136"/>
    </source>
</evidence>
<feature type="transmembrane region" description="Helical" evidence="6">
    <location>
        <begin position="185"/>
        <end position="201"/>
    </location>
</feature>
<feature type="transmembrane region" description="Helical" evidence="6">
    <location>
        <begin position="511"/>
        <end position="531"/>
    </location>
</feature>
<proteinExistence type="predicted"/>
<dbReference type="GO" id="GO:0050071">
    <property type="term" value="F:phosphatidylglycerol lysyltransferase activity"/>
    <property type="evidence" value="ECO:0007669"/>
    <property type="project" value="UniProtKB-EC"/>
</dbReference>
<evidence type="ECO:0000256" key="2">
    <source>
        <dbReference type="ARBA" id="ARBA00022475"/>
    </source>
</evidence>
<feature type="transmembrane region" description="Helical" evidence="6">
    <location>
        <begin position="439"/>
        <end position="458"/>
    </location>
</feature>
<feature type="transmembrane region" description="Helical" evidence="6">
    <location>
        <begin position="251"/>
        <end position="269"/>
    </location>
</feature>
<evidence type="ECO:0000256" key="3">
    <source>
        <dbReference type="ARBA" id="ARBA00022692"/>
    </source>
</evidence>
<dbReference type="InterPro" id="IPR051211">
    <property type="entry name" value="PG_lysyltransferase"/>
</dbReference>